<evidence type="ECO:0000313" key="1">
    <source>
        <dbReference type="EMBL" id="EMG24690.1"/>
    </source>
</evidence>
<gene>
    <name evidence="1" type="ORF">SPJ1_1949</name>
</gene>
<dbReference type="RefSeq" id="WP_003108743.1">
    <property type="nucleotide sequence ID" value="NZ_ALYM01000008.1"/>
</dbReference>
<keyword evidence="2" id="KW-1185">Reference proteome</keyword>
<accession>A0ABN0IPE9</accession>
<organism evidence="1 2">
    <name type="scientific">Streptococcus parauberis KRS-02083</name>
    <dbReference type="NCBI Taxonomy" id="1207545"/>
    <lineage>
        <taxon>Bacteria</taxon>
        <taxon>Bacillati</taxon>
        <taxon>Bacillota</taxon>
        <taxon>Bacilli</taxon>
        <taxon>Lactobacillales</taxon>
        <taxon>Streptococcaceae</taxon>
        <taxon>Streptococcus</taxon>
    </lineage>
</organism>
<protein>
    <submittedName>
        <fullName evidence="1">Uncharacterized protein</fullName>
    </submittedName>
</protein>
<comment type="caution">
    <text evidence="1">The sequence shown here is derived from an EMBL/GenBank/DDBJ whole genome shotgun (WGS) entry which is preliminary data.</text>
</comment>
<dbReference type="EMBL" id="ALYM01000008">
    <property type="protein sequence ID" value="EMG24690.1"/>
    <property type="molecule type" value="Genomic_DNA"/>
</dbReference>
<proteinExistence type="predicted"/>
<sequence>MTSIKMKNNLYKEKIGGVKIRKVDSDDVLNSVFFSDKFPLTLNLNAQVELFNIKPDHDYLLMIYSMSQNENSSELLTIINTKREDMLFDSNNDYGKTVGYFSLNLAIDKPQDKLLFTVLIDSANSDESLDEYYNYLTFAKKE</sequence>
<dbReference type="Proteomes" id="UP000011769">
    <property type="component" value="Unassembled WGS sequence"/>
</dbReference>
<evidence type="ECO:0000313" key="2">
    <source>
        <dbReference type="Proteomes" id="UP000011769"/>
    </source>
</evidence>
<name>A0ABN0IPE9_9STRE</name>
<reference evidence="1 2" key="1">
    <citation type="journal article" date="2013" name="PLoS ONE">
        <title>Comparative Genomic Characterization of Three Streptococcus parauberis Strains in Fish Pathogen, as Assessed by Wide-Genome Analyses.</title>
        <authorList>
            <person name="Nho S.W."/>
            <person name="Hikima J."/>
            <person name="Park S.B."/>
            <person name="Jang H.B."/>
            <person name="Cha I.S."/>
            <person name="Yasuike M."/>
            <person name="Nakamura Y."/>
            <person name="Fujiwara A."/>
            <person name="Sano M."/>
            <person name="Kanai K."/>
            <person name="Kondo H."/>
            <person name="Hirono I."/>
            <person name="Takeyama H."/>
            <person name="Aoki T."/>
            <person name="Jung T.S."/>
        </authorList>
    </citation>
    <scope>NUCLEOTIDE SEQUENCE [LARGE SCALE GENOMIC DNA]</scope>
    <source>
        <strain evidence="1 2">KRS-02083</strain>
    </source>
</reference>